<keyword evidence="9" id="KW-0479">Metal-binding</keyword>
<keyword evidence="11 17" id="KW-0863">Zinc-finger</keyword>
<feature type="region of interest" description="Disordered" evidence="18">
    <location>
        <begin position="252"/>
        <end position="354"/>
    </location>
</feature>
<sequence length="632" mass="68916">MDPYVGGSGSGNTGRDQNPSQRGHSNVEESNTTTKFEDYLRRGNSDGAFLERGGSRIGEQLPEDGETWMDFLRHSGAQGDHREVQLAARRAALMATDRNRRLAAYAQDNTRPRSSSYIQHHHSRTRPNIDLPSTNLISVSSSQGNGNNLPRNKILDRPLPRRPSVALQYSRGGHEIVLPRWQSDSEVTKCPICNTAFSFWHRKHHCRKCGRVVCANCSPHRITIPRQFIVHPPEERTPSGQTRMNGIEVVDLTNDDESAPSLSPSSPENGRERGIDPSLGGGEEVRLCNPCVPDPNPLPHLDHTPPRYTLDSFPRPESIPQLPSNSLVPPRNSSLQRPVPPPPRMGSSSRQNNENRSLASFNSIDRRLSSGSGAIPDFVPDRQRIHRSHSSATSANLPNHLALSGTGPESSLYNRNLASILNEQRSSLHRHRPHASTGHIPTETRSSMSSSGEVNPISRQGPQPQLREEDECPICHSALPPKGPDGSETAREQHVTECIESHFSSSGPRTRNIHPSAATAAAVAASSATPRQAGATAGSAVSAGAISTEGLPSPSFSARRRTTGMVVYHASEKDCVGEDGEGGQECVICFDEFAVGDEMGRLECLCKFHKMCIRQWWDTKGPGSCPVHQGGL</sequence>
<dbReference type="Gene3D" id="3.30.40.10">
    <property type="entry name" value="Zinc/RING finger domain, C3HC4 (zinc finger)"/>
    <property type="match status" value="2"/>
</dbReference>
<dbReference type="PANTHER" id="PTHR46661">
    <property type="entry name" value="E3 UBIQUITIN-PROTEIN LIGASE ZNRF1-LIKE PROTEIN"/>
    <property type="match status" value="1"/>
</dbReference>
<evidence type="ECO:0000256" key="16">
    <source>
        <dbReference type="ARBA" id="ARBA00023288"/>
    </source>
</evidence>
<keyword evidence="15" id="KW-0458">Lysosome</keyword>
<keyword evidence="7" id="KW-0808">Transferase</keyword>
<dbReference type="Proteomes" id="UP000664521">
    <property type="component" value="Unassembled WGS sequence"/>
</dbReference>
<dbReference type="GO" id="GO:0005768">
    <property type="term" value="C:endosome"/>
    <property type="evidence" value="ECO:0007669"/>
    <property type="project" value="UniProtKB-SubCell"/>
</dbReference>
<feature type="region of interest" description="Disordered" evidence="18">
    <location>
        <begin position="108"/>
        <end position="132"/>
    </location>
</feature>
<dbReference type="InterPro" id="IPR013083">
    <property type="entry name" value="Znf_RING/FYVE/PHD"/>
</dbReference>
<evidence type="ECO:0000313" key="21">
    <source>
        <dbReference type="EMBL" id="CAF9918423.1"/>
    </source>
</evidence>
<dbReference type="EC" id="2.3.2.27" evidence="6"/>
<keyword evidence="16" id="KW-0449">Lipoprotein</keyword>
<dbReference type="SUPFAM" id="SSF57850">
    <property type="entry name" value="RING/U-box"/>
    <property type="match status" value="1"/>
</dbReference>
<feature type="domain" description="FYVE-type" evidence="20">
    <location>
        <begin position="184"/>
        <end position="296"/>
    </location>
</feature>
<evidence type="ECO:0000256" key="3">
    <source>
        <dbReference type="ARBA" id="ARBA00004177"/>
    </source>
</evidence>
<evidence type="ECO:0000256" key="17">
    <source>
        <dbReference type="PROSITE-ProRule" id="PRU00175"/>
    </source>
</evidence>
<feature type="compositionally biased region" description="Polar residues" evidence="18">
    <location>
        <begin position="443"/>
        <end position="463"/>
    </location>
</feature>
<evidence type="ECO:0000256" key="18">
    <source>
        <dbReference type="SAM" id="MobiDB-lite"/>
    </source>
</evidence>
<feature type="region of interest" description="Disordered" evidence="18">
    <location>
        <begin position="425"/>
        <end position="467"/>
    </location>
</feature>
<dbReference type="GO" id="GO:0061630">
    <property type="term" value="F:ubiquitin protein ligase activity"/>
    <property type="evidence" value="ECO:0007669"/>
    <property type="project" value="UniProtKB-EC"/>
</dbReference>
<feature type="compositionally biased region" description="Polar residues" evidence="18">
    <location>
        <begin position="13"/>
        <end position="34"/>
    </location>
</feature>
<feature type="domain" description="RING-type" evidence="19">
    <location>
        <begin position="586"/>
        <end position="629"/>
    </location>
</feature>
<dbReference type="InterPro" id="IPR051878">
    <property type="entry name" value="ZNRF_ubiq-protein_ligase"/>
</dbReference>
<evidence type="ECO:0000259" key="19">
    <source>
        <dbReference type="PROSITE" id="PS50089"/>
    </source>
</evidence>
<reference evidence="21" key="1">
    <citation type="submission" date="2021-03" db="EMBL/GenBank/DDBJ databases">
        <authorList>
            <person name="Tagirdzhanova G."/>
        </authorList>
    </citation>
    <scope>NUCLEOTIDE SEQUENCE</scope>
</reference>
<gene>
    <name evidence="21" type="ORF">HETSPECPRED_003753</name>
</gene>
<dbReference type="InterPro" id="IPR001841">
    <property type="entry name" value="Znf_RING"/>
</dbReference>
<dbReference type="OrthoDB" id="660555at2759"/>
<dbReference type="PROSITE" id="PS50089">
    <property type="entry name" value="ZF_RING_2"/>
    <property type="match status" value="1"/>
</dbReference>
<accession>A0A8H3F669</accession>
<evidence type="ECO:0000256" key="6">
    <source>
        <dbReference type="ARBA" id="ARBA00012483"/>
    </source>
</evidence>
<dbReference type="PANTHER" id="PTHR46661:SF4">
    <property type="entry name" value="RING-TYPE DOMAIN-CONTAINING PROTEIN"/>
    <property type="match status" value="1"/>
</dbReference>
<dbReference type="GO" id="GO:0008270">
    <property type="term" value="F:zinc ion binding"/>
    <property type="evidence" value="ECO:0007669"/>
    <property type="project" value="UniProtKB-KW"/>
</dbReference>
<dbReference type="GO" id="GO:0070936">
    <property type="term" value="P:protein K48-linked ubiquitination"/>
    <property type="evidence" value="ECO:0007669"/>
    <property type="project" value="TreeGrafter"/>
</dbReference>
<feature type="region of interest" description="Disordered" evidence="18">
    <location>
        <begin position="1"/>
        <end position="40"/>
    </location>
</feature>
<keyword evidence="14" id="KW-0472">Membrane</keyword>
<comment type="catalytic activity">
    <reaction evidence="1">
        <text>S-ubiquitinyl-[E2 ubiquitin-conjugating enzyme]-L-cysteine + [acceptor protein]-L-lysine = [E2 ubiquitin-conjugating enzyme]-L-cysteine + N(6)-ubiquitinyl-[acceptor protein]-L-lysine.</text>
        <dbReference type="EC" id="2.3.2.27"/>
    </reaction>
</comment>
<evidence type="ECO:0000259" key="20">
    <source>
        <dbReference type="PROSITE" id="PS50178"/>
    </source>
</evidence>
<comment type="pathway">
    <text evidence="5">Protein modification; protein ubiquitination.</text>
</comment>
<dbReference type="CDD" id="cd16489">
    <property type="entry name" value="mRING-CH-C4HC2H_ZNRF"/>
    <property type="match status" value="1"/>
</dbReference>
<feature type="compositionally biased region" description="Gly residues" evidence="18">
    <location>
        <begin position="1"/>
        <end position="12"/>
    </location>
</feature>
<evidence type="ECO:0000256" key="11">
    <source>
        <dbReference type="ARBA" id="ARBA00022771"/>
    </source>
</evidence>
<feature type="compositionally biased region" description="Polar residues" evidence="18">
    <location>
        <begin position="108"/>
        <end position="118"/>
    </location>
</feature>
<evidence type="ECO:0000256" key="12">
    <source>
        <dbReference type="ARBA" id="ARBA00022786"/>
    </source>
</evidence>
<evidence type="ECO:0000313" key="22">
    <source>
        <dbReference type="Proteomes" id="UP000664521"/>
    </source>
</evidence>
<evidence type="ECO:0000256" key="14">
    <source>
        <dbReference type="ARBA" id="ARBA00023136"/>
    </source>
</evidence>
<keyword evidence="8" id="KW-0519">Myristate</keyword>
<evidence type="ECO:0000256" key="9">
    <source>
        <dbReference type="ARBA" id="ARBA00022723"/>
    </source>
</evidence>
<keyword evidence="22" id="KW-1185">Reference proteome</keyword>
<evidence type="ECO:0000256" key="8">
    <source>
        <dbReference type="ARBA" id="ARBA00022707"/>
    </source>
</evidence>
<evidence type="ECO:0000256" key="5">
    <source>
        <dbReference type="ARBA" id="ARBA00004906"/>
    </source>
</evidence>
<dbReference type="InterPro" id="IPR011011">
    <property type="entry name" value="Znf_FYVE_PHD"/>
</dbReference>
<evidence type="ECO:0000256" key="2">
    <source>
        <dbReference type="ARBA" id="ARBA00004170"/>
    </source>
</evidence>
<dbReference type="Pfam" id="PF13639">
    <property type="entry name" value="zf-RING_2"/>
    <property type="match status" value="1"/>
</dbReference>
<dbReference type="GO" id="GO:0016020">
    <property type="term" value="C:membrane"/>
    <property type="evidence" value="ECO:0007669"/>
    <property type="project" value="UniProtKB-SubCell"/>
</dbReference>
<dbReference type="InterPro" id="IPR017455">
    <property type="entry name" value="Znf_FYVE-rel"/>
</dbReference>
<evidence type="ECO:0000256" key="7">
    <source>
        <dbReference type="ARBA" id="ARBA00022679"/>
    </source>
</evidence>
<dbReference type="SMART" id="SM00064">
    <property type="entry name" value="FYVE"/>
    <property type="match status" value="1"/>
</dbReference>
<dbReference type="PROSITE" id="PS50178">
    <property type="entry name" value="ZF_FYVE"/>
    <property type="match status" value="1"/>
</dbReference>
<evidence type="ECO:0000256" key="4">
    <source>
        <dbReference type="ARBA" id="ARBA00004371"/>
    </source>
</evidence>
<protein>
    <recommendedName>
        <fullName evidence="6">RING-type E3 ubiquitin transferase</fullName>
        <ecNumber evidence="6">2.3.2.27</ecNumber>
    </recommendedName>
</protein>
<evidence type="ECO:0000256" key="1">
    <source>
        <dbReference type="ARBA" id="ARBA00000900"/>
    </source>
</evidence>
<proteinExistence type="predicted"/>
<dbReference type="SMART" id="SM00184">
    <property type="entry name" value="RING"/>
    <property type="match status" value="1"/>
</dbReference>
<evidence type="ECO:0000256" key="13">
    <source>
        <dbReference type="ARBA" id="ARBA00022833"/>
    </source>
</evidence>
<name>A0A8H3F669_9LECA</name>
<dbReference type="InterPro" id="IPR000306">
    <property type="entry name" value="Znf_FYVE"/>
</dbReference>
<comment type="subcellular location">
    <subcellularLocation>
        <location evidence="3">Endosome</location>
    </subcellularLocation>
    <subcellularLocation>
        <location evidence="4">Lysosome</location>
    </subcellularLocation>
    <subcellularLocation>
        <location evidence="2">Membrane</location>
        <topology evidence="2">Peripheral membrane protein</topology>
    </subcellularLocation>
</comment>
<keyword evidence="12" id="KW-0833">Ubl conjugation pathway</keyword>
<dbReference type="GO" id="GO:0043161">
    <property type="term" value="P:proteasome-mediated ubiquitin-dependent protein catabolic process"/>
    <property type="evidence" value="ECO:0007669"/>
    <property type="project" value="TreeGrafter"/>
</dbReference>
<keyword evidence="13" id="KW-0862">Zinc</keyword>
<dbReference type="SUPFAM" id="SSF57903">
    <property type="entry name" value="FYVE/PHD zinc finger"/>
    <property type="match status" value="1"/>
</dbReference>
<evidence type="ECO:0000256" key="10">
    <source>
        <dbReference type="ARBA" id="ARBA00022753"/>
    </source>
</evidence>
<feature type="compositionally biased region" description="Polar residues" evidence="18">
    <location>
        <begin position="321"/>
        <end position="336"/>
    </location>
</feature>
<evidence type="ECO:0000256" key="15">
    <source>
        <dbReference type="ARBA" id="ARBA00023228"/>
    </source>
</evidence>
<organism evidence="21 22">
    <name type="scientific">Heterodermia speciosa</name>
    <dbReference type="NCBI Taxonomy" id="116794"/>
    <lineage>
        <taxon>Eukaryota</taxon>
        <taxon>Fungi</taxon>
        <taxon>Dikarya</taxon>
        <taxon>Ascomycota</taxon>
        <taxon>Pezizomycotina</taxon>
        <taxon>Lecanoromycetes</taxon>
        <taxon>OSLEUM clade</taxon>
        <taxon>Lecanoromycetidae</taxon>
        <taxon>Caliciales</taxon>
        <taxon>Physciaceae</taxon>
        <taxon>Heterodermia</taxon>
    </lineage>
</organism>
<keyword evidence="10" id="KW-0967">Endosome</keyword>
<dbReference type="Pfam" id="PF01363">
    <property type="entry name" value="FYVE"/>
    <property type="match status" value="1"/>
</dbReference>
<comment type="caution">
    <text evidence="21">The sequence shown here is derived from an EMBL/GenBank/DDBJ whole genome shotgun (WGS) entry which is preliminary data.</text>
</comment>
<dbReference type="AlphaFoldDB" id="A0A8H3F669"/>
<dbReference type="EMBL" id="CAJPDS010000022">
    <property type="protein sequence ID" value="CAF9918423.1"/>
    <property type="molecule type" value="Genomic_DNA"/>
</dbReference>